<evidence type="ECO:0000313" key="10">
    <source>
        <dbReference type="Proteomes" id="UP000238348"/>
    </source>
</evidence>
<comment type="function">
    <text evidence="7">Catalyzes the attachment of L-aspartate to tRNA(Asp) in a two-step reaction: L-aspartate is first activated by ATP to form Asp-AMP and then transferred to the acceptor end of tRNA(Asp).</text>
</comment>
<dbReference type="HAMAP" id="MF_00044">
    <property type="entry name" value="Asp_tRNA_synth_type1"/>
    <property type="match status" value="1"/>
</dbReference>
<feature type="domain" description="Aminoacyl-transfer RNA synthetases class-II family profile" evidence="8">
    <location>
        <begin position="172"/>
        <end position="609"/>
    </location>
</feature>
<dbReference type="OrthoDB" id="9802326at2"/>
<accession>A0A2L0F9P6</accession>
<feature type="binding site" evidence="7">
    <location>
        <position position="545"/>
    </location>
    <ligand>
        <name>L-aspartate</name>
        <dbReference type="ChEBI" id="CHEBI:29991"/>
    </ligand>
</feature>
<dbReference type="GO" id="GO:0006422">
    <property type="term" value="P:aspartyl-tRNA aminoacylation"/>
    <property type="evidence" value="ECO:0007669"/>
    <property type="project" value="UniProtKB-UniRule"/>
</dbReference>
<feature type="region of interest" description="Aspartate" evidence="7">
    <location>
        <begin position="229"/>
        <end position="232"/>
    </location>
</feature>
<feature type="binding site" evidence="7">
    <location>
        <position position="251"/>
    </location>
    <ligand>
        <name>L-aspartate</name>
        <dbReference type="ChEBI" id="CHEBI:29991"/>
    </ligand>
</feature>
<name>A0A2L0F9P6_SORCE</name>
<dbReference type="GO" id="GO:0005737">
    <property type="term" value="C:cytoplasm"/>
    <property type="evidence" value="ECO:0007669"/>
    <property type="project" value="UniProtKB-SubCell"/>
</dbReference>
<evidence type="ECO:0000256" key="1">
    <source>
        <dbReference type="ARBA" id="ARBA00006303"/>
    </source>
</evidence>
<evidence type="ECO:0000313" key="9">
    <source>
        <dbReference type="EMBL" id="AUX48169.1"/>
    </source>
</evidence>
<dbReference type="Gene3D" id="3.30.930.10">
    <property type="entry name" value="Bira Bifunctional Protein, Domain 2"/>
    <property type="match status" value="1"/>
</dbReference>
<sequence>MSRFIDELKRTHRCGDLRTADIGKEVILFGWVAHRRDFGGCVFIDLRDREGITQVVFDAGYDAGSVKRAPALEGSSEPYSTPDQLAASLKLAETVRREWVIGVRGVVVHRGEQNVNPKLATGEIEVRVAEAVAFNRADNPPFSIEDDIRTDEEIRLQHRYLDLRRAPLQRALRMRHEVNRTTRNYLSDQGCLELETPFLVKYTPGGARNFLVPSRISAGKFYALAESPQLYKQLFMVAGFDRYFQIVKCFRDEDLRIDRQPEFTQIDVELSFVNQDDVFRLIEGLVFAVFKAALGKDLTELYPSGRFPQMPFSESMARFGNDKPDLRFGIEHTDLTDLIIEHGGGGVPFWVEIAEKYRSGKLRRDVPAEIVKGLVIPASANLSRLQTEELERGLRDVKGFRGLARAKLAEDGSWTQSPLSKSITPELRQKLNEALGAKPGDILCFQFGKTDVVHTVMAKLRVDVAKKIGLIPEYGHGDQWRFLWVTNPPLFEYDEDTGRWAAAHHAFTRPIDEHVPLLESDPARVECYRYDLVLNGFEIGGGSIRLHDPDVQARVFKTLGIDERDARDKFGFLLDALRSGAPPHGGIALGMDRLSMLLSSAPTLRDVIPFPKTNQGTDQMTGAPVAVDAAQLAELRVKTVVDEPRPVTGGAVSAAGAASTGGAGSAGA</sequence>
<dbReference type="CDD" id="cd00777">
    <property type="entry name" value="AspRS_core"/>
    <property type="match status" value="1"/>
</dbReference>
<evidence type="ECO:0000256" key="3">
    <source>
        <dbReference type="ARBA" id="ARBA00022741"/>
    </source>
</evidence>
<organism evidence="9 10">
    <name type="scientific">Sorangium cellulosum</name>
    <name type="common">Polyangium cellulosum</name>
    <dbReference type="NCBI Taxonomy" id="56"/>
    <lineage>
        <taxon>Bacteria</taxon>
        <taxon>Pseudomonadati</taxon>
        <taxon>Myxococcota</taxon>
        <taxon>Polyangia</taxon>
        <taxon>Polyangiales</taxon>
        <taxon>Polyangiaceae</taxon>
        <taxon>Sorangium</taxon>
    </lineage>
</organism>
<gene>
    <name evidence="9" type="primary">aspC</name>
    <name evidence="7" type="synonym">aspS</name>
    <name evidence="9" type="ORF">SOCE26_096990</name>
</gene>
<dbReference type="CDD" id="cd04317">
    <property type="entry name" value="EcAspRS_like_N"/>
    <property type="match status" value="1"/>
</dbReference>
<comment type="caution">
    <text evidence="7">Lacks conserved residue(s) required for the propagation of feature annotation.</text>
</comment>
<feature type="binding site" evidence="7">
    <location>
        <position position="260"/>
    </location>
    <ligand>
        <name>ATP</name>
        <dbReference type="ChEBI" id="CHEBI:30616"/>
    </ligand>
</feature>
<feature type="binding site" evidence="7">
    <location>
        <begin position="590"/>
        <end position="593"/>
    </location>
    <ligand>
        <name>ATP</name>
        <dbReference type="ChEBI" id="CHEBI:30616"/>
    </ligand>
</feature>
<protein>
    <recommendedName>
        <fullName evidence="7">Aspartate--tRNA ligase</fullName>
        <ecNumber evidence="7">6.1.1.12</ecNumber>
    </recommendedName>
    <alternativeName>
        <fullName evidence="7">Aspartyl-tRNA synthetase</fullName>
        <shortName evidence="7">AspRS</shortName>
    </alternativeName>
</protein>
<dbReference type="PANTHER" id="PTHR22594:SF5">
    <property type="entry name" value="ASPARTATE--TRNA LIGASE, MITOCHONDRIAL"/>
    <property type="match status" value="1"/>
</dbReference>
<dbReference type="GO" id="GO:0004815">
    <property type="term" value="F:aspartate-tRNA ligase activity"/>
    <property type="evidence" value="ECO:0007669"/>
    <property type="project" value="UniProtKB-UniRule"/>
</dbReference>
<dbReference type="InterPro" id="IPR006195">
    <property type="entry name" value="aa-tRNA-synth_II"/>
</dbReference>
<dbReference type="Pfam" id="PF01336">
    <property type="entry name" value="tRNA_anti-codon"/>
    <property type="match status" value="1"/>
</dbReference>
<comment type="subcellular location">
    <subcellularLocation>
        <location evidence="7">Cytoplasm</location>
    </subcellularLocation>
</comment>
<dbReference type="NCBIfam" id="TIGR00459">
    <property type="entry name" value="aspS_bact"/>
    <property type="match status" value="1"/>
</dbReference>
<keyword evidence="5 7" id="KW-0648">Protein biosynthesis</keyword>
<keyword evidence="4 7" id="KW-0067">ATP-binding</keyword>
<evidence type="ECO:0000256" key="7">
    <source>
        <dbReference type="HAMAP-Rule" id="MF_00044"/>
    </source>
</evidence>
<dbReference type="Pfam" id="PF02938">
    <property type="entry name" value="GAD"/>
    <property type="match status" value="1"/>
</dbReference>
<dbReference type="GO" id="GO:0003676">
    <property type="term" value="F:nucleic acid binding"/>
    <property type="evidence" value="ECO:0007669"/>
    <property type="project" value="InterPro"/>
</dbReference>
<dbReference type="EMBL" id="CP012673">
    <property type="protein sequence ID" value="AUX48169.1"/>
    <property type="molecule type" value="Genomic_DNA"/>
</dbReference>
<dbReference type="Proteomes" id="UP000238348">
    <property type="component" value="Chromosome"/>
</dbReference>
<dbReference type="Gene3D" id="2.40.50.140">
    <property type="entry name" value="Nucleic acid-binding proteins"/>
    <property type="match status" value="1"/>
</dbReference>
<dbReference type="Pfam" id="PF00152">
    <property type="entry name" value="tRNA-synt_2"/>
    <property type="match status" value="1"/>
</dbReference>
<dbReference type="InterPro" id="IPR002312">
    <property type="entry name" value="Asp/Asn-tRNA-synth_IIb"/>
</dbReference>
<feature type="binding site" evidence="7">
    <location>
        <position position="504"/>
    </location>
    <ligand>
        <name>L-aspartate</name>
        <dbReference type="ChEBI" id="CHEBI:29991"/>
    </ligand>
</feature>
<keyword evidence="6 7" id="KW-0030">Aminoacyl-tRNA synthetase</keyword>
<dbReference type="SUPFAM" id="SSF50249">
    <property type="entry name" value="Nucleic acid-binding proteins"/>
    <property type="match status" value="1"/>
</dbReference>
<dbReference type="PANTHER" id="PTHR22594">
    <property type="entry name" value="ASPARTYL/LYSYL-TRNA SYNTHETASE"/>
    <property type="match status" value="1"/>
</dbReference>
<evidence type="ECO:0000256" key="4">
    <source>
        <dbReference type="ARBA" id="ARBA00022840"/>
    </source>
</evidence>
<comment type="subunit">
    <text evidence="7">Homodimer.</text>
</comment>
<dbReference type="InterPro" id="IPR004115">
    <property type="entry name" value="GAD-like_sf"/>
</dbReference>
<dbReference type="AlphaFoldDB" id="A0A2L0F9P6"/>
<dbReference type="InterPro" id="IPR012340">
    <property type="entry name" value="NA-bd_OB-fold"/>
</dbReference>
<reference evidence="9 10" key="1">
    <citation type="submission" date="2015-09" db="EMBL/GenBank/DDBJ databases">
        <title>Sorangium comparison.</title>
        <authorList>
            <person name="Zaburannyi N."/>
            <person name="Bunk B."/>
            <person name="Overmann J."/>
            <person name="Mueller R."/>
        </authorList>
    </citation>
    <scope>NUCLEOTIDE SEQUENCE [LARGE SCALE GENOMIC DNA]</scope>
    <source>
        <strain evidence="9 10">So ce26</strain>
    </source>
</reference>
<proteinExistence type="inferred from homology"/>
<keyword evidence="2 7" id="KW-0436">Ligase</keyword>
<dbReference type="RefSeq" id="WP_104986063.1">
    <property type="nucleotide sequence ID" value="NZ_CP012673.1"/>
</dbReference>
<dbReference type="InterPro" id="IPR004524">
    <property type="entry name" value="Asp-tRNA-ligase_1"/>
</dbReference>
<evidence type="ECO:0000256" key="2">
    <source>
        <dbReference type="ARBA" id="ARBA00022598"/>
    </source>
</evidence>
<dbReference type="InterPro" id="IPR047090">
    <property type="entry name" value="AspRS_core"/>
</dbReference>
<dbReference type="InterPro" id="IPR004364">
    <property type="entry name" value="Aa-tRNA-synt_II"/>
</dbReference>
<dbReference type="PRINTS" id="PR01042">
    <property type="entry name" value="TRNASYNTHASP"/>
</dbReference>
<comment type="catalytic activity">
    <reaction evidence="7">
        <text>tRNA(Asp) + L-aspartate + ATP = L-aspartyl-tRNA(Asp) + AMP + diphosphate</text>
        <dbReference type="Rhea" id="RHEA:19649"/>
        <dbReference type="Rhea" id="RHEA-COMP:9660"/>
        <dbReference type="Rhea" id="RHEA-COMP:9678"/>
        <dbReference type="ChEBI" id="CHEBI:29991"/>
        <dbReference type="ChEBI" id="CHEBI:30616"/>
        <dbReference type="ChEBI" id="CHEBI:33019"/>
        <dbReference type="ChEBI" id="CHEBI:78442"/>
        <dbReference type="ChEBI" id="CHEBI:78516"/>
        <dbReference type="ChEBI" id="CHEBI:456215"/>
        <dbReference type="EC" id="6.1.1.12"/>
    </reaction>
</comment>
<evidence type="ECO:0000256" key="5">
    <source>
        <dbReference type="ARBA" id="ARBA00022917"/>
    </source>
</evidence>
<dbReference type="InterPro" id="IPR004365">
    <property type="entry name" value="NA-bd_OB_tRNA"/>
</dbReference>
<dbReference type="SUPFAM" id="SSF55681">
    <property type="entry name" value="Class II aaRS and biotin synthetases"/>
    <property type="match status" value="1"/>
</dbReference>
<dbReference type="NCBIfam" id="NF001750">
    <property type="entry name" value="PRK00476.1"/>
    <property type="match status" value="1"/>
</dbReference>
<dbReference type="InterPro" id="IPR047089">
    <property type="entry name" value="Asp-tRNA-ligase_1_N"/>
</dbReference>
<dbReference type="PROSITE" id="PS50862">
    <property type="entry name" value="AA_TRNA_LIGASE_II"/>
    <property type="match status" value="1"/>
</dbReference>
<keyword evidence="7" id="KW-0963">Cytoplasm</keyword>
<dbReference type="GO" id="GO:0005524">
    <property type="term" value="F:ATP binding"/>
    <property type="evidence" value="ECO:0007669"/>
    <property type="project" value="UniProtKB-UniRule"/>
</dbReference>
<feature type="binding site" evidence="7">
    <location>
        <begin position="251"/>
        <end position="253"/>
    </location>
    <ligand>
        <name>ATP</name>
        <dbReference type="ChEBI" id="CHEBI:30616"/>
    </ligand>
</feature>
<dbReference type="InterPro" id="IPR045864">
    <property type="entry name" value="aa-tRNA-synth_II/BPL/LPL"/>
</dbReference>
<evidence type="ECO:0000256" key="6">
    <source>
        <dbReference type="ARBA" id="ARBA00023146"/>
    </source>
</evidence>
<comment type="similarity">
    <text evidence="1 7">Belongs to the class-II aminoacyl-tRNA synthetase family. Type 1 subfamily.</text>
</comment>
<keyword evidence="3 7" id="KW-0547">Nucleotide-binding</keyword>
<dbReference type="InterPro" id="IPR029351">
    <property type="entry name" value="GAD_dom"/>
</dbReference>
<feature type="binding site" evidence="7">
    <location>
        <position position="538"/>
    </location>
    <ligand>
        <name>ATP</name>
        <dbReference type="ChEBI" id="CHEBI:30616"/>
    </ligand>
</feature>
<dbReference type="SUPFAM" id="SSF55261">
    <property type="entry name" value="GAD domain-like"/>
    <property type="match status" value="1"/>
</dbReference>
<evidence type="ECO:0000259" key="8">
    <source>
        <dbReference type="PROSITE" id="PS50862"/>
    </source>
</evidence>
<dbReference type="EC" id="6.1.1.12" evidence="7"/>
<dbReference type="Gene3D" id="3.30.1360.30">
    <property type="entry name" value="GAD-like domain"/>
    <property type="match status" value="1"/>
</dbReference>